<dbReference type="KEGG" id="ccot:CCAX7_30700"/>
<dbReference type="PROSITE" id="PS51257">
    <property type="entry name" value="PROKAR_LIPOPROTEIN"/>
    <property type="match status" value="1"/>
</dbReference>
<proteinExistence type="predicted"/>
<dbReference type="AlphaFoldDB" id="A0A402CSN9"/>
<keyword evidence="2" id="KW-1185">Reference proteome</keyword>
<protein>
    <submittedName>
        <fullName evidence="1">Uncharacterized protein</fullName>
    </submittedName>
</protein>
<organism evidence="1 2">
    <name type="scientific">Capsulimonas corticalis</name>
    <dbReference type="NCBI Taxonomy" id="2219043"/>
    <lineage>
        <taxon>Bacteria</taxon>
        <taxon>Bacillati</taxon>
        <taxon>Armatimonadota</taxon>
        <taxon>Armatimonadia</taxon>
        <taxon>Capsulimonadales</taxon>
        <taxon>Capsulimonadaceae</taxon>
        <taxon>Capsulimonas</taxon>
    </lineage>
</organism>
<name>A0A402CSN9_9BACT</name>
<dbReference type="RefSeq" id="WP_119320407.1">
    <property type="nucleotide sequence ID" value="NZ_AP025739.1"/>
</dbReference>
<dbReference type="EMBL" id="AP025739">
    <property type="protein sequence ID" value="BDI31019.1"/>
    <property type="molecule type" value="Genomic_DNA"/>
</dbReference>
<evidence type="ECO:0000313" key="1">
    <source>
        <dbReference type="EMBL" id="BDI31019.1"/>
    </source>
</evidence>
<gene>
    <name evidence="1" type="ORF">CCAX7_30700</name>
</gene>
<sequence length="109" mass="11323">MKTTIIAATVAAFAACVSVSAAIASPVSDIRDNAAAAASNAHIYQWKRVQLEVVRIADAEKKVQAAQSVKSETLSSAVRELRAAQFAHDADRTEAAAAQVLAATDALSK</sequence>
<accession>A0A402CSN9</accession>
<reference evidence="1 2" key="1">
    <citation type="journal article" date="2019" name="Int. J. Syst. Evol. Microbiol.">
        <title>Capsulimonas corticalis gen. nov., sp. nov., an aerobic capsulated bacterium, of a novel bacterial order, Capsulimonadales ord. nov., of the class Armatimonadia of the phylum Armatimonadetes.</title>
        <authorList>
            <person name="Li J."/>
            <person name="Kudo C."/>
            <person name="Tonouchi A."/>
        </authorList>
    </citation>
    <scope>NUCLEOTIDE SEQUENCE [LARGE SCALE GENOMIC DNA]</scope>
    <source>
        <strain evidence="1 2">AX-7</strain>
    </source>
</reference>
<evidence type="ECO:0000313" key="2">
    <source>
        <dbReference type="Proteomes" id="UP000287394"/>
    </source>
</evidence>
<dbReference type="Proteomes" id="UP000287394">
    <property type="component" value="Chromosome"/>
</dbReference>